<dbReference type="Pfam" id="PF07591">
    <property type="entry name" value="PT-HINT"/>
    <property type="match status" value="1"/>
</dbReference>
<evidence type="ECO:0000259" key="4">
    <source>
        <dbReference type="SMART" id="SM00429"/>
    </source>
</evidence>
<keyword evidence="1" id="KW-0677">Repeat</keyword>
<dbReference type="InterPro" id="IPR022385">
    <property type="entry name" value="Rhs_assc_core"/>
</dbReference>
<dbReference type="NCBIfam" id="TIGR01643">
    <property type="entry name" value="YD_repeat_2x"/>
    <property type="match status" value="10"/>
</dbReference>
<evidence type="ECO:0000313" key="6">
    <source>
        <dbReference type="Proteomes" id="UP000542210"/>
    </source>
</evidence>
<feature type="domain" description="IPT/TIG" evidence="4">
    <location>
        <begin position="87"/>
        <end position="167"/>
    </location>
</feature>
<reference evidence="5 6" key="1">
    <citation type="submission" date="2020-08" db="EMBL/GenBank/DDBJ databases">
        <title>Sequencing the genomes of 1000 actinobacteria strains.</title>
        <authorList>
            <person name="Klenk H.-P."/>
        </authorList>
    </citation>
    <scope>NUCLEOTIDE SEQUENCE [LARGE SCALE GENOMIC DNA]</scope>
    <source>
        <strain evidence="5 6">DSM 45784</strain>
    </source>
</reference>
<dbReference type="CDD" id="cd00081">
    <property type="entry name" value="Hint"/>
    <property type="match status" value="1"/>
</dbReference>
<dbReference type="SUPFAM" id="SSF81296">
    <property type="entry name" value="E set domains"/>
    <property type="match status" value="2"/>
</dbReference>
<dbReference type="InterPro" id="IPR056823">
    <property type="entry name" value="TEN-like_YD-shell"/>
</dbReference>
<evidence type="ECO:0000313" key="5">
    <source>
        <dbReference type="EMBL" id="MBB4700623.1"/>
    </source>
</evidence>
<dbReference type="InterPro" id="IPR050708">
    <property type="entry name" value="T6SS_VgrG/RHS"/>
</dbReference>
<dbReference type="InterPro" id="IPR030934">
    <property type="entry name" value="Intein_C"/>
</dbReference>
<dbReference type="Gene3D" id="2.170.16.10">
    <property type="entry name" value="Hedgehog/Intein (Hint) domain"/>
    <property type="match status" value="1"/>
</dbReference>
<feature type="region of interest" description="Disordered" evidence="2">
    <location>
        <begin position="1"/>
        <end position="42"/>
    </location>
</feature>
<feature type="compositionally biased region" description="Low complexity" evidence="2">
    <location>
        <begin position="8"/>
        <end position="27"/>
    </location>
</feature>
<dbReference type="Pfam" id="PF25023">
    <property type="entry name" value="TEN_YD-shell"/>
    <property type="match status" value="3"/>
</dbReference>
<feature type="domain" description="Hint" evidence="3">
    <location>
        <begin position="2220"/>
        <end position="2325"/>
    </location>
</feature>
<organism evidence="5 6">
    <name type="scientific">Sphaerisporangium siamense</name>
    <dbReference type="NCBI Taxonomy" id="795645"/>
    <lineage>
        <taxon>Bacteria</taxon>
        <taxon>Bacillati</taxon>
        <taxon>Actinomycetota</taxon>
        <taxon>Actinomycetes</taxon>
        <taxon>Streptosporangiales</taxon>
        <taxon>Streptosporangiaceae</taxon>
        <taxon>Sphaerisporangium</taxon>
    </lineage>
</organism>
<dbReference type="PANTHER" id="PTHR32305:SF15">
    <property type="entry name" value="PROTEIN RHSA-RELATED"/>
    <property type="match status" value="1"/>
</dbReference>
<dbReference type="InterPro" id="IPR006530">
    <property type="entry name" value="YD"/>
</dbReference>
<evidence type="ECO:0000259" key="3">
    <source>
        <dbReference type="SMART" id="SM00306"/>
    </source>
</evidence>
<dbReference type="Gene3D" id="2.180.10.10">
    <property type="entry name" value="RHS repeat-associated core"/>
    <property type="match status" value="2"/>
</dbReference>
<comment type="caution">
    <text evidence="5">The sequence shown here is derived from an EMBL/GenBank/DDBJ whole genome shotgun (WGS) entry which is preliminary data.</text>
</comment>
<dbReference type="Gene3D" id="2.60.40.10">
    <property type="entry name" value="Immunoglobulins"/>
    <property type="match status" value="2"/>
</dbReference>
<evidence type="ECO:0000256" key="2">
    <source>
        <dbReference type="SAM" id="MobiDB-lite"/>
    </source>
</evidence>
<dbReference type="InterPro" id="IPR013783">
    <property type="entry name" value="Ig-like_fold"/>
</dbReference>
<dbReference type="EMBL" id="JACHND010000001">
    <property type="protein sequence ID" value="MBB4700623.1"/>
    <property type="molecule type" value="Genomic_DNA"/>
</dbReference>
<dbReference type="InterPro" id="IPR002909">
    <property type="entry name" value="IPT_dom"/>
</dbReference>
<dbReference type="SMART" id="SM00306">
    <property type="entry name" value="HintN"/>
    <property type="match status" value="1"/>
</dbReference>
<dbReference type="InterPro" id="IPR014756">
    <property type="entry name" value="Ig_E-set"/>
</dbReference>
<dbReference type="Pfam" id="PF05593">
    <property type="entry name" value="RHS_repeat"/>
    <property type="match status" value="2"/>
</dbReference>
<keyword evidence="6" id="KW-1185">Reference proteome</keyword>
<protein>
    <submittedName>
        <fullName evidence="5">RHS repeat-associated protein</fullName>
    </submittedName>
</protein>
<dbReference type="Pfam" id="PF01833">
    <property type="entry name" value="TIG"/>
    <property type="match status" value="2"/>
</dbReference>
<dbReference type="SUPFAM" id="SSF51294">
    <property type="entry name" value="Hedgehog/intein (Hint) domain"/>
    <property type="match status" value="1"/>
</dbReference>
<dbReference type="RefSeq" id="WP_184879028.1">
    <property type="nucleotide sequence ID" value="NZ_BOOV01000039.1"/>
</dbReference>
<evidence type="ECO:0000256" key="1">
    <source>
        <dbReference type="ARBA" id="ARBA00022737"/>
    </source>
</evidence>
<sequence length="2473" mass="259834">MAQEKGRVATAASAARNTAVKRAAAKTGSPVQGPVARRAVSPPGPATYAYDAAGRMVGVTQPSGDTARYRYDPTGNLLGVDRFPSSDLSVLSVVPTSGRPGGTVTVNGTGFSTTPSANQVTFNGTSATVTKVTPTSLEVEVPPAVTAGPVRVQVGGTTVTGETFTVAAAPPVVTAISPATGPPSTTVTLTGSGFDPVLANNVVDINGTLAEVTAVTATSLQFVVPLRATTGDVLVTTPAGGTQAPGQFSVPYPGVDAVLIESVTPMTVGGAAQAVSVGTAGKAALVVFRAPDDGRVGVGLTASTFSSSIDAQVVGPRGKVVAELSGIPARDLELTRLEAGATYQLLLDPNVASDTGQVQVTLSAPAGGQLAVNGTASVAAMSRPGQDGLFTFTGQEGDDLSLGFTANTLTSYAYVDVLAPDLSVLVDDYQVGTGGIADIDLPVLDASGTYVVRIDPNQAATGNVTLTLSAAQTAVLTSSGAATQISIARPGQDTVVTFSGTEGEMANIGLTSNTLNQDTKFTVKDPSGNVLVDWTFLKIYPASDIDLTRLPATGTYTMRLDPASAGTGGVRLTLSSPATAGPLTANGSALTASITRPGQDAVFTFTGTAGTKVNLGLSTTLSKNAYIYISKPDGSLLVDGRLLVAYSKGNVDLTPPADGTYRLRLDIVDAGTGNVTATLSTPVAAGEVTTTGAAKTVTISRLGQNAVLTFVGTAGQAVNFGFTSNTFTDQIYLDFVAPDGTVVVNDRSVAAYSKSDLDLPSLPASGTYQIVIDPAYGVTGSITVTGAMSVLPGGLAVDGAALPATLTRAGQDAIYTFSGTSGQLLRLNVSGVASFGGSNVFVTVIKPDGAELSPYATLSADGAVTVPALPVSGAYKVVVDIGNAATGTVTLALATRTAAAVAPGARTALTPAPTPVPSPSGFTPAHVQAMAGEAMRKGPSWQPDHVNLSGFDWNIRRGPAQQARTLTAASGQTALAGQVRTVDGRALPRVDVRLGAARGETDAQGRFLLTGAPAGTGTLVVDGGPAGRRGVRYGHYELKVEVAAGRTTALPYTIWMQQLDTEHMVRFPSPTTAETVLRTPKIPGLEVRIPAGSVIRDGEGRVVTELGITPIPIDRPPFPLPERGIVPVYFTVQPGGTYIFPDGARIIYPNYTKLPAGTRVDFWNYDPERRGWYVYGKGRVSADARQVVPDPGTKVWAFHGAMFNTEFIPPWLKKWMKDFTDWLSGDPVELSSGLMSDTRTDLAVDDVMPIDVTRVLWQGDVESREFGAGITSRYGMILHSEDQYTEVDLYIPGGGKVHYVRTSPGSSFTDAVFEARGTTGEFQGSKVWFKGDGGWVGDWRLTLRDGTEYVFPQYSRLSAIRDRYGNEIRLTRAANPTEDLTQITSPSGKWIKLSYDAQHRVVQARDNIGRTVGYTYDAAGRLATVTDPAGKVARYTYDSAGRLATARDGRGITYLTNEYDTAGRVRHQTLTDGRVYDFAYTTDANGQITETRVTEPGGRVRRVTFVNGLVSTDTTAYGTPLARTVTYERGTDQRVDAVVDPFGRRRTYHYDTKGNVTHTTTLAGTANATDSAKVTYAGPHGQPTKIVDELGKTTRFGYDQNGNLASVTDPMGRSATYVHNRAGQPTSVTDLTGQTTTFAYRHGQMVSATDPAGAKTTLFSDAAGRRIAVTAPNGTTSRVVYDARNQVTQTLNPLGHTLTFGYDDTGNLRTLTDARQHSITWNYDDSDRVIGITDPLGRSSSTTYDAAGRPATAVSRKGTVTQLDYDTLNRPTRVSYGVSGTTAESRTTLTYDAFDRLQQVADTATTTPATFGYDSLDRPTLVTTANGAIGYTYDTAHRLATMTTTGQASVTYTYDDAGDVTRIAQGAQQTDVHRDGSGRVDRLDMPGSWSQNYTYDARNRVTVVSYEHGTTVKGVLNQAYGPSGDLVEATGDFARIALPQAITGLTYDDANRLTGRDGQTLTYDDDGNLTGDGTTSYTWNARGELTGLNRTGLSATFGYDPLGERDRRTVAGSTRSYLYGQGNPVTETDGTGPATTLLSAGTDRWLTRTSPAGTRAYLTDPLGSVLALGDASGQITASYAYDPYGNTSVSGDPEGNALTYTGREDDGTGLMYYRARYYSPTLQRFISEDPIGVAGGTNLYAYAANSPTNYTDPSGNNPLVVGCLVGGLTDGAIDYLSQRLSGRKVDWGLSGVGGAALSGCLLGGLFGAFAKLPKFGGCLPNSFTADTLVAMADGSRKPISAVRVGDKVLAADPETGETRGEEITGLITGEGDKQLVRITVDTDGPGGTAAGTVTATDGHPFWEPVLGEWLTADRLKPGMWLRTGAGTHVQITAVARETSHTRVYNLTVAHLHTYHVLAGSTPVLVHNTCPVLGTGAPKAGNVAVVGRLDDTAIARGWPGHDVLNIPDWTIAKNDAWVNAVIKNKQDVYVASPLTHRNLWDAVNHRRTVLARELKMLTDAGYKWDGDYLRPPRS</sequence>
<dbReference type="PROSITE" id="PS50818">
    <property type="entry name" value="INTEIN_C_TER"/>
    <property type="match status" value="1"/>
</dbReference>
<dbReference type="GO" id="GO:0005975">
    <property type="term" value="P:carbohydrate metabolic process"/>
    <property type="evidence" value="ECO:0007669"/>
    <property type="project" value="UniProtKB-ARBA"/>
</dbReference>
<dbReference type="NCBIfam" id="TIGR03696">
    <property type="entry name" value="Rhs_assc_core"/>
    <property type="match status" value="1"/>
</dbReference>
<dbReference type="PANTHER" id="PTHR32305">
    <property type="match status" value="1"/>
</dbReference>
<accession>A0A7W7D845</accession>
<dbReference type="InterPro" id="IPR031325">
    <property type="entry name" value="RHS_repeat"/>
</dbReference>
<dbReference type="Proteomes" id="UP000542210">
    <property type="component" value="Unassembled WGS sequence"/>
</dbReference>
<dbReference type="SMART" id="SM00429">
    <property type="entry name" value="IPT"/>
    <property type="match status" value="2"/>
</dbReference>
<gene>
    <name evidence="5" type="ORF">BJ982_002167</name>
</gene>
<dbReference type="InterPro" id="IPR003587">
    <property type="entry name" value="Hint_dom_N"/>
</dbReference>
<proteinExistence type="predicted"/>
<dbReference type="CDD" id="cd00603">
    <property type="entry name" value="IPT_PCSR"/>
    <property type="match status" value="1"/>
</dbReference>
<name>A0A7W7D845_9ACTN</name>
<dbReference type="Gene3D" id="2.60.120.380">
    <property type="match status" value="4"/>
</dbReference>
<feature type="domain" description="IPT/TIG" evidence="4">
    <location>
        <begin position="170"/>
        <end position="251"/>
    </location>
</feature>
<dbReference type="NCBIfam" id="TIGR01443">
    <property type="entry name" value="intein_Cterm"/>
    <property type="match status" value="1"/>
</dbReference>
<dbReference type="InterPro" id="IPR036844">
    <property type="entry name" value="Hint_dom_sf"/>
</dbReference>